<dbReference type="InterPro" id="IPR029787">
    <property type="entry name" value="Nucleotide_cyclase"/>
</dbReference>
<dbReference type="Gene3D" id="3.30.70.1230">
    <property type="entry name" value="Nucleotide cyclase"/>
    <property type="match status" value="1"/>
</dbReference>
<organism evidence="3 4">
    <name type="scientific">Pseudobacteriovorax antillogorgiicola</name>
    <dbReference type="NCBI Taxonomy" id="1513793"/>
    <lineage>
        <taxon>Bacteria</taxon>
        <taxon>Pseudomonadati</taxon>
        <taxon>Bdellovibrionota</taxon>
        <taxon>Oligoflexia</taxon>
        <taxon>Oligoflexales</taxon>
        <taxon>Pseudobacteriovoracaceae</taxon>
        <taxon>Pseudobacteriovorax</taxon>
    </lineage>
</organism>
<proteinExistence type="predicted"/>
<keyword evidence="1" id="KW-1133">Transmembrane helix</keyword>
<feature type="transmembrane region" description="Helical" evidence="1">
    <location>
        <begin position="52"/>
        <end position="73"/>
    </location>
</feature>
<dbReference type="GO" id="GO:0035556">
    <property type="term" value="P:intracellular signal transduction"/>
    <property type="evidence" value="ECO:0007669"/>
    <property type="project" value="InterPro"/>
</dbReference>
<dbReference type="Pfam" id="PF00211">
    <property type="entry name" value="Guanylate_cyc"/>
    <property type="match status" value="1"/>
</dbReference>
<keyword evidence="1" id="KW-0472">Membrane</keyword>
<dbReference type="AlphaFoldDB" id="A0A1Y6BQG1"/>
<sequence>MVFTMIAVDVGLGSLTMIFQKVDYMFISAPASLLVCTLLSIRCAWDRYSPAIYLILGWSIFFLGVLASLISLKSGEFNILSYGMVFGFALEICFFSFALGEKVRLAERQAIEANVHAFEQLKKVFYPHQIQQIKAGRELETTMPTGKAKACVLCFDIIESSNIAIPYRDRFLEAGIKRCVKIMDQGYDASQLTARAYRIKEMGDGFLCSVGFPFETGEELGIPSSAVTLAEDFIREFQAHVDEHDLSDQVFCSIGIAFGVIEGRYPVTGAVEYDVYGPAVISANRYERVRKDLFSAKNDCHILTIQDKVYDELSDEQQKEFECLNVETLNYSIHGDRRAKLLYWLERRPSGLKRNQAS</sequence>
<keyword evidence="1" id="KW-0812">Transmembrane</keyword>
<keyword evidence="4" id="KW-1185">Reference proteome</keyword>
<evidence type="ECO:0000313" key="3">
    <source>
        <dbReference type="EMBL" id="SMF14296.1"/>
    </source>
</evidence>
<dbReference type="Pfam" id="PF07695">
    <property type="entry name" value="7TMR-DISM_7TM"/>
    <property type="match status" value="1"/>
</dbReference>
<dbReference type="PROSITE" id="PS50125">
    <property type="entry name" value="GUANYLATE_CYCLASE_2"/>
    <property type="match status" value="1"/>
</dbReference>
<evidence type="ECO:0000313" key="4">
    <source>
        <dbReference type="Proteomes" id="UP000192907"/>
    </source>
</evidence>
<dbReference type="GO" id="GO:0004016">
    <property type="term" value="F:adenylate cyclase activity"/>
    <property type="evidence" value="ECO:0007669"/>
    <property type="project" value="UniProtKB-ARBA"/>
</dbReference>
<dbReference type="InterPro" id="IPR011623">
    <property type="entry name" value="7TMR_DISM_rcpt_extracell_dom1"/>
</dbReference>
<protein>
    <submittedName>
        <fullName evidence="3">Adenylate and Guanylate cyclase catalytic domain-containing protein</fullName>
    </submittedName>
</protein>
<accession>A0A1Y6BQG1</accession>
<evidence type="ECO:0000256" key="1">
    <source>
        <dbReference type="SAM" id="Phobius"/>
    </source>
</evidence>
<dbReference type="STRING" id="1513793.SAMN06296036_105287"/>
<dbReference type="GO" id="GO:0009190">
    <property type="term" value="P:cyclic nucleotide biosynthetic process"/>
    <property type="evidence" value="ECO:0007669"/>
    <property type="project" value="InterPro"/>
</dbReference>
<dbReference type="EMBL" id="FWZT01000005">
    <property type="protein sequence ID" value="SMF14296.1"/>
    <property type="molecule type" value="Genomic_DNA"/>
</dbReference>
<name>A0A1Y6BQG1_9BACT</name>
<feature type="transmembrane region" description="Helical" evidence="1">
    <location>
        <begin position="24"/>
        <end position="45"/>
    </location>
</feature>
<reference evidence="4" key="1">
    <citation type="submission" date="2017-04" db="EMBL/GenBank/DDBJ databases">
        <authorList>
            <person name="Varghese N."/>
            <person name="Submissions S."/>
        </authorList>
    </citation>
    <scope>NUCLEOTIDE SEQUENCE [LARGE SCALE GENOMIC DNA]</scope>
    <source>
        <strain evidence="4">RKEM611</strain>
    </source>
</reference>
<dbReference type="InterPro" id="IPR001054">
    <property type="entry name" value="A/G_cyclase"/>
</dbReference>
<feature type="domain" description="Guanylate cyclase" evidence="2">
    <location>
        <begin position="151"/>
        <end position="287"/>
    </location>
</feature>
<gene>
    <name evidence="3" type="ORF">SAMN06296036_105287</name>
</gene>
<dbReference type="SUPFAM" id="SSF55073">
    <property type="entry name" value="Nucleotide cyclase"/>
    <property type="match status" value="1"/>
</dbReference>
<dbReference type="Proteomes" id="UP000192907">
    <property type="component" value="Unassembled WGS sequence"/>
</dbReference>
<feature type="transmembrane region" description="Helical" evidence="1">
    <location>
        <begin position="79"/>
        <end position="99"/>
    </location>
</feature>
<evidence type="ECO:0000259" key="2">
    <source>
        <dbReference type="PROSITE" id="PS50125"/>
    </source>
</evidence>